<dbReference type="EMBL" id="CP144089">
    <property type="protein sequence ID" value="WWD02067.1"/>
    <property type="molecule type" value="Genomic_DNA"/>
</dbReference>
<protein>
    <submittedName>
        <fullName evidence="1">Uncharacterized protein</fullName>
    </submittedName>
</protein>
<dbReference type="SUPFAM" id="SSF53756">
    <property type="entry name" value="UDP-Glycosyltransferase/glycogen phosphorylase"/>
    <property type="match status" value="1"/>
</dbReference>
<dbReference type="RefSeq" id="XP_066080034.1">
    <property type="nucleotide sequence ID" value="XM_066223937.1"/>
</dbReference>
<keyword evidence="2" id="KW-1185">Reference proteome</keyword>
<accession>A0AAX4K6K2</accession>
<evidence type="ECO:0000313" key="1">
    <source>
        <dbReference type="EMBL" id="WWD02067.1"/>
    </source>
</evidence>
<proteinExistence type="predicted"/>
<organism evidence="1 2">
    <name type="scientific">Kwoniella europaea PYCC6329</name>
    <dbReference type="NCBI Taxonomy" id="1423913"/>
    <lineage>
        <taxon>Eukaryota</taxon>
        <taxon>Fungi</taxon>
        <taxon>Dikarya</taxon>
        <taxon>Basidiomycota</taxon>
        <taxon>Agaricomycotina</taxon>
        <taxon>Tremellomycetes</taxon>
        <taxon>Tremellales</taxon>
        <taxon>Cryptococcaceae</taxon>
        <taxon>Kwoniella</taxon>
    </lineage>
</organism>
<name>A0AAX4K6K2_9TREE</name>
<dbReference type="GeneID" id="91098909"/>
<gene>
    <name evidence="1" type="ORF">V865_000105</name>
</gene>
<dbReference type="Gene3D" id="3.40.50.2000">
    <property type="entry name" value="Glycogen Phosphorylase B"/>
    <property type="match status" value="1"/>
</dbReference>
<evidence type="ECO:0000313" key="2">
    <source>
        <dbReference type="Proteomes" id="UP001358614"/>
    </source>
</evidence>
<reference evidence="1 2" key="1">
    <citation type="submission" date="2024-01" db="EMBL/GenBank/DDBJ databases">
        <title>Comparative genomics of Cryptococcus and Kwoniella reveals pathogenesis evolution and contrasting modes of karyotype evolution via chromosome fusion or intercentromeric recombination.</title>
        <authorList>
            <person name="Coelho M.A."/>
            <person name="David-Palma M."/>
            <person name="Shea T."/>
            <person name="Bowers K."/>
            <person name="McGinley-Smith S."/>
            <person name="Mohammad A.W."/>
            <person name="Gnirke A."/>
            <person name="Yurkov A.M."/>
            <person name="Nowrousian M."/>
            <person name="Sun S."/>
            <person name="Cuomo C.A."/>
            <person name="Heitman J."/>
        </authorList>
    </citation>
    <scope>NUCLEOTIDE SEQUENCE [LARGE SCALE GENOMIC DNA]</scope>
    <source>
        <strain evidence="1 2">PYCC6329</strain>
    </source>
</reference>
<sequence length="178" mass="19872">MIIVKPAHFVAVPLAMWGHLRPLLHLSLNLLSLHPHLHLTILVTPSTAPRVESELKSTSFAHIYTKTPSASGTSTPISETGPATVTHHTTLAEQQHEDKAIVDRFQIITCISPEFPLPDEWTPETMAQEGIDYARTLPSFIKALMSREYRVDGTINKFEDIPLSFMIYNASKLSSRMS</sequence>
<dbReference type="KEGG" id="ker:91098909"/>
<dbReference type="Proteomes" id="UP001358614">
    <property type="component" value="Chromosome 1"/>
</dbReference>
<dbReference type="AlphaFoldDB" id="A0AAX4K6K2"/>